<dbReference type="Gene3D" id="3.30.30.30">
    <property type="match status" value="1"/>
</dbReference>
<reference evidence="5 6" key="1">
    <citation type="submission" date="2020-07" db="EMBL/GenBank/DDBJ databases">
        <title>Comparative genomics of pyrophilous fungi reveals a link between fire events and developmental genes.</title>
        <authorList>
            <consortium name="DOE Joint Genome Institute"/>
            <person name="Steindorff A.S."/>
            <person name="Carver A."/>
            <person name="Calhoun S."/>
            <person name="Stillman K."/>
            <person name="Liu H."/>
            <person name="Lipzen A."/>
            <person name="Pangilinan J."/>
            <person name="Labutti K."/>
            <person name="Bruns T.D."/>
            <person name="Grigoriev I.V."/>
        </authorList>
    </citation>
    <scope>NUCLEOTIDE SEQUENCE [LARGE SCALE GENOMIC DNA]</scope>
    <source>
        <strain evidence="5 6">CBS 144469</strain>
    </source>
</reference>
<evidence type="ECO:0000256" key="3">
    <source>
        <dbReference type="ARBA" id="ARBA00022840"/>
    </source>
</evidence>
<dbReference type="Proteomes" id="UP000521943">
    <property type="component" value="Unassembled WGS sequence"/>
</dbReference>
<protein>
    <submittedName>
        <fullName evidence="5">Hsp70 protein-domain-containing protein</fullName>
    </submittedName>
</protein>
<feature type="region of interest" description="Disordered" evidence="4">
    <location>
        <begin position="152"/>
        <end position="174"/>
    </location>
</feature>
<comment type="caution">
    <text evidence="5">The sequence shown here is derived from an EMBL/GenBank/DDBJ whole genome shotgun (WGS) entry which is preliminary data.</text>
</comment>
<evidence type="ECO:0000256" key="4">
    <source>
        <dbReference type="SAM" id="MobiDB-lite"/>
    </source>
</evidence>
<dbReference type="EMBL" id="JACGCI010000006">
    <property type="protein sequence ID" value="KAF6763421.1"/>
    <property type="molecule type" value="Genomic_DNA"/>
</dbReference>
<evidence type="ECO:0000256" key="2">
    <source>
        <dbReference type="ARBA" id="ARBA00022741"/>
    </source>
</evidence>
<organism evidence="5 6">
    <name type="scientific">Ephemerocybe angulata</name>
    <dbReference type="NCBI Taxonomy" id="980116"/>
    <lineage>
        <taxon>Eukaryota</taxon>
        <taxon>Fungi</taxon>
        <taxon>Dikarya</taxon>
        <taxon>Basidiomycota</taxon>
        <taxon>Agaricomycotina</taxon>
        <taxon>Agaricomycetes</taxon>
        <taxon>Agaricomycetidae</taxon>
        <taxon>Agaricales</taxon>
        <taxon>Agaricineae</taxon>
        <taxon>Psathyrellaceae</taxon>
        <taxon>Ephemerocybe</taxon>
    </lineage>
</organism>
<evidence type="ECO:0000313" key="6">
    <source>
        <dbReference type="Proteomes" id="UP000521943"/>
    </source>
</evidence>
<keyword evidence="2" id="KW-0547">Nucleotide-binding</keyword>
<evidence type="ECO:0000256" key="1">
    <source>
        <dbReference type="ARBA" id="ARBA00007381"/>
    </source>
</evidence>
<feature type="compositionally biased region" description="Basic and acidic residues" evidence="4">
    <location>
        <begin position="164"/>
        <end position="174"/>
    </location>
</feature>
<dbReference type="FunFam" id="3.30.420.40:FF:000545">
    <property type="entry name" value="Endoplasmic reticulum chaperone BiP"/>
    <property type="match status" value="1"/>
</dbReference>
<dbReference type="PANTHER" id="PTHR19375">
    <property type="entry name" value="HEAT SHOCK PROTEIN 70KDA"/>
    <property type="match status" value="1"/>
</dbReference>
<dbReference type="FunFam" id="3.30.30.30:FF:000001">
    <property type="entry name" value="heat shock 70 kDa protein-like"/>
    <property type="match status" value="1"/>
</dbReference>
<dbReference type="GO" id="GO:0140662">
    <property type="term" value="F:ATP-dependent protein folding chaperone"/>
    <property type="evidence" value="ECO:0007669"/>
    <property type="project" value="InterPro"/>
</dbReference>
<name>A0A8H6ID95_9AGAR</name>
<dbReference type="Gene3D" id="3.30.420.40">
    <property type="match status" value="2"/>
</dbReference>
<dbReference type="PRINTS" id="PR00301">
    <property type="entry name" value="HEATSHOCK70"/>
</dbReference>
<dbReference type="AlphaFoldDB" id="A0A8H6ID95"/>
<dbReference type="InterPro" id="IPR043129">
    <property type="entry name" value="ATPase_NBD"/>
</dbReference>
<dbReference type="OrthoDB" id="3257966at2759"/>
<dbReference type="SUPFAM" id="SSF53067">
    <property type="entry name" value="Actin-like ATPase domain"/>
    <property type="match status" value="1"/>
</dbReference>
<dbReference type="InterPro" id="IPR013126">
    <property type="entry name" value="Hsp_70_fam"/>
</dbReference>
<keyword evidence="3" id="KW-0067">ATP-binding</keyword>
<comment type="similarity">
    <text evidence="1">Belongs to the heat shock protein 70 family.</text>
</comment>
<proteinExistence type="inferred from homology"/>
<gene>
    <name evidence="5" type="ORF">DFP72DRAFT_801370</name>
</gene>
<dbReference type="GO" id="GO:0005524">
    <property type="term" value="F:ATP binding"/>
    <property type="evidence" value="ECO:0007669"/>
    <property type="project" value="UniProtKB-KW"/>
</dbReference>
<evidence type="ECO:0000313" key="5">
    <source>
        <dbReference type="EMBL" id="KAF6763421.1"/>
    </source>
</evidence>
<sequence length="174" mass="19375">MKHLPFAVINKSRKPYVRVEYRGETEEFSPEEISSMILPNLEETAASYLVTAVDAAVITVSAYFNDSRRQATKDAGNISGLNVLRIINGPTAAALDYGLDAKVTGEVIIPIFDLGGGMFDLSLLSIEFHRDRLPLRRYRLLHLSPPCPFRGALPGSVPKHPRARREDSLRLQDQ</sequence>
<dbReference type="Pfam" id="PF00012">
    <property type="entry name" value="HSP70"/>
    <property type="match status" value="1"/>
</dbReference>
<accession>A0A8H6ID95</accession>
<keyword evidence="6" id="KW-1185">Reference proteome</keyword>